<evidence type="ECO:0000256" key="1">
    <source>
        <dbReference type="SAM" id="MobiDB-lite"/>
    </source>
</evidence>
<dbReference type="PANTHER" id="PTHR19446">
    <property type="entry name" value="REVERSE TRANSCRIPTASES"/>
    <property type="match status" value="1"/>
</dbReference>
<feature type="compositionally biased region" description="Polar residues" evidence="1">
    <location>
        <begin position="107"/>
        <end position="116"/>
    </location>
</feature>
<dbReference type="SUPFAM" id="SSF56672">
    <property type="entry name" value="DNA/RNA polymerases"/>
    <property type="match status" value="1"/>
</dbReference>
<dbReference type="PROSITE" id="PS50878">
    <property type="entry name" value="RT_POL"/>
    <property type="match status" value="1"/>
</dbReference>
<organism evidence="3 4">
    <name type="scientific">Riccia sorocarpa</name>
    <dbReference type="NCBI Taxonomy" id="122646"/>
    <lineage>
        <taxon>Eukaryota</taxon>
        <taxon>Viridiplantae</taxon>
        <taxon>Streptophyta</taxon>
        <taxon>Embryophyta</taxon>
        <taxon>Marchantiophyta</taxon>
        <taxon>Marchantiopsida</taxon>
        <taxon>Marchantiidae</taxon>
        <taxon>Marchantiales</taxon>
        <taxon>Ricciaceae</taxon>
        <taxon>Riccia</taxon>
    </lineage>
</organism>
<reference evidence="3 4" key="1">
    <citation type="submission" date="2024-09" db="EMBL/GenBank/DDBJ databases">
        <title>Chromosome-scale assembly of Riccia sorocarpa.</title>
        <authorList>
            <person name="Paukszto L."/>
        </authorList>
    </citation>
    <scope>NUCLEOTIDE SEQUENCE [LARGE SCALE GENOMIC DNA]</scope>
    <source>
        <strain evidence="3">LP-2024</strain>
        <tissue evidence="3">Aerial parts of the thallus</tissue>
    </source>
</reference>
<dbReference type="EMBL" id="JBJQOH010000003">
    <property type="protein sequence ID" value="KAL3691489.1"/>
    <property type="molecule type" value="Genomic_DNA"/>
</dbReference>
<comment type="caution">
    <text evidence="3">The sequence shown here is derived from an EMBL/GenBank/DDBJ whole genome shotgun (WGS) entry which is preliminary data.</text>
</comment>
<feature type="region of interest" description="Disordered" evidence="1">
    <location>
        <begin position="1343"/>
        <end position="1362"/>
    </location>
</feature>
<accession>A0ABD3HQ71</accession>
<dbReference type="InterPro" id="IPR036691">
    <property type="entry name" value="Endo/exonu/phosph_ase_sf"/>
</dbReference>
<dbReference type="InterPro" id="IPR000477">
    <property type="entry name" value="RT_dom"/>
</dbReference>
<evidence type="ECO:0000313" key="4">
    <source>
        <dbReference type="Proteomes" id="UP001633002"/>
    </source>
</evidence>
<dbReference type="Pfam" id="PF00078">
    <property type="entry name" value="RVT_1"/>
    <property type="match status" value="1"/>
</dbReference>
<feature type="region of interest" description="Disordered" evidence="1">
    <location>
        <begin position="57"/>
        <end position="116"/>
    </location>
</feature>
<feature type="compositionally biased region" description="Low complexity" evidence="1">
    <location>
        <begin position="1344"/>
        <end position="1356"/>
    </location>
</feature>
<dbReference type="SUPFAM" id="SSF56219">
    <property type="entry name" value="DNase I-like"/>
    <property type="match status" value="1"/>
</dbReference>
<keyword evidence="4" id="KW-1185">Reference proteome</keyword>
<dbReference type="CDD" id="cd01650">
    <property type="entry name" value="RT_nLTR_like"/>
    <property type="match status" value="1"/>
</dbReference>
<feature type="domain" description="Reverse transcriptase" evidence="2">
    <location>
        <begin position="569"/>
        <end position="827"/>
    </location>
</feature>
<proteinExistence type="predicted"/>
<gene>
    <name evidence="3" type="ORF">R1sor_005140</name>
</gene>
<dbReference type="InterPro" id="IPR043502">
    <property type="entry name" value="DNA/RNA_pol_sf"/>
</dbReference>
<evidence type="ECO:0000259" key="2">
    <source>
        <dbReference type="PROSITE" id="PS50878"/>
    </source>
</evidence>
<name>A0ABD3HQ71_9MARC</name>
<evidence type="ECO:0000313" key="3">
    <source>
        <dbReference type="EMBL" id="KAL3691489.1"/>
    </source>
</evidence>
<dbReference type="Proteomes" id="UP001633002">
    <property type="component" value="Unassembled WGS sequence"/>
</dbReference>
<protein>
    <recommendedName>
        <fullName evidence="2">Reverse transcriptase domain-containing protein</fullName>
    </recommendedName>
</protein>
<sequence length="1362" mass="153686">MAEPNESDVQTGNALDSLDAKGALAGEDLSTLPHGLQNIGNWADATDADMTEAGARGIKGRLPVDERHTPNRGNVQKRHHTRRRSGDQHEVAGDPEMDLPRSACLQPLNTSPQDAANSIVEPGEELGTVPIKELIPVSGILNELEDWALGPTIFVDRVPEVVGELLPPGFIPLSAQEHPKISIVSKWARRRSNSSKIIALQEMLSEGPRLEKALDTGMPGCQKVIDHTRNGVADSVILINKSLPIIEHGVSGKGYAAWAKIKTVAGVVGIMGVHGPRKQAKRPDAWEWIQSVIKEGKWILIGDLNMVERREDSIGPSPLLKGAELRKWTLCSNNADLIDTWLVAVRSTGPWFTRQAVCGARIDQARLDRCYTSERGEWIHTILQEYHQGSSVLSDHIPIKVTLQLVGDNQSGERIISYFKIHPKSMKSEAVRRERLHEGDAPTQFFFAQYRAKMAQERLTALKLESGQTITEEAAVFRLIHETFKTLYTAEPKNEVVAGQRQQVLQLTDKQLSMEQNQDLKELPSAVLIEETVRALPSEKAPGLDGVCAEVVVDGWDFMGEDCINMVQLFWRKRRLLPRDNKGVIKLIPKEGDLMLLKSWRPISLLTTTYKIIARIIAQRLKPMLPGIVDSQQTGFVAGRSIVENVLSLRLAQEWAAVTTQKVMFVRLDFQKAYDRVSYNYLWETLSATGLDLENIQRIQGLVVNGSASIHVNGRFTEDFPIQRGVRQGCPLAPLLFAISTQPLMRLLRREELENRLVGLNIGSDTTLLHQLYADDTGINMTMEESQFSRLQQVIQTFEQISGARLNLSKSLIMPLAPARILVGFTLPAVKLLALELISYTLESPPAARWMKRQLHRRSLGRACDGRIDALEKLCRHFLWGWSEQGNPKKALVSWERIAQPKSHGGLGWCPLSARAKAFNIKIMCQILQGADTEWVQLAKSFILRTLRMGKYQRERRQWSIQEFLLLAPPTKIAGSSTLSRIFRSWHSLWKKYTWRTTEGVIPANFSLAQVAILVQKATNADPRSWGKCVAVLRKGGITSAQEGRDLIHNNVGWERQLQNAGLHPEEEVKLKIRQLEDWIRGHVISVDASLFLQGWKWLDGGQTVDWLQQTKFWASKFWKLNFFESLLNGRWGITSSEINWGSRWKCLWGAPVSYRRKIWLWKYLQRGFFMGVRALEIGVDDGFCKRCWDDIETPDHCFWYCRKGRQRRDDFRALNILPHLQQGMLNSIDKALTAARRNPALLVGLGTFLDWTWRERNEKVFRGRDSHRPTSALLKGIAMEIEAIPSRSTGRAQFSALSAAKRTVQDWILTWEEKRRQRVTLRVTGRAEVAATRLTSAATPYTSRSIVDSSPSSSSAGFLHN</sequence>
<dbReference type="Gene3D" id="3.60.10.10">
    <property type="entry name" value="Endonuclease/exonuclease/phosphatase"/>
    <property type="match status" value="1"/>
</dbReference>